<dbReference type="Pfam" id="PF00646">
    <property type="entry name" value="F-box"/>
    <property type="match status" value="1"/>
</dbReference>
<dbReference type="Proteomes" id="UP001642540">
    <property type="component" value="Unassembled WGS sequence"/>
</dbReference>
<accession>A0ABP1QMG9</accession>
<evidence type="ECO:0000313" key="4">
    <source>
        <dbReference type="Proteomes" id="UP001642540"/>
    </source>
</evidence>
<dbReference type="InterPro" id="IPR001810">
    <property type="entry name" value="F-box_dom"/>
</dbReference>
<dbReference type="EMBL" id="CAXLJM020000040">
    <property type="protein sequence ID" value="CAL8108889.1"/>
    <property type="molecule type" value="Genomic_DNA"/>
</dbReference>
<name>A0ABP1QMG9_9HEXA</name>
<dbReference type="Gene3D" id="3.80.10.10">
    <property type="entry name" value="Ribonuclease Inhibitor"/>
    <property type="match status" value="1"/>
</dbReference>
<proteinExistence type="predicted"/>
<evidence type="ECO:0000313" key="3">
    <source>
        <dbReference type="EMBL" id="CAL8108889.1"/>
    </source>
</evidence>
<gene>
    <name evidence="3" type="ORF">ODALV1_LOCUS13124</name>
</gene>
<organism evidence="3 4">
    <name type="scientific">Orchesella dallaii</name>
    <dbReference type="NCBI Taxonomy" id="48710"/>
    <lineage>
        <taxon>Eukaryota</taxon>
        <taxon>Metazoa</taxon>
        <taxon>Ecdysozoa</taxon>
        <taxon>Arthropoda</taxon>
        <taxon>Hexapoda</taxon>
        <taxon>Collembola</taxon>
        <taxon>Entomobryomorpha</taxon>
        <taxon>Entomobryoidea</taxon>
        <taxon>Orchesellidae</taxon>
        <taxon>Orchesellinae</taxon>
        <taxon>Orchesella</taxon>
    </lineage>
</organism>
<keyword evidence="4" id="KW-1185">Reference proteome</keyword>
<dbReference type="InterPro" id="IPR032675">
    <property type="entry name" value="LRR_dom_sf"/>
</dbReference>
<evidence type="ECO:0000256" key="1">
    <source>
        <dbReference type="SAM" id="MobiDB-lite"/>
    </source>
</evidence>
<sequence>MFLLFLKNNAHTIQVQGHILSNLSIKDHLNLRAVCKDTKNWIDRNDSLIAKNIPATVIKHYKQITFSKFLSQKQQPIHLITNLHLENESLELYKDKRMSEFLRLHSHFITTLHLKRYFVNARNENQRKFLETLTNLKSFEMDEMWLASSGNCKESTRIPNNFPNLEKLMLGRVIVYNESNGEIYTKFIGVGIALDQKNIVRWHIWRMMEVCLKLVYLRVPISPKGLFDNSFDECFRLLNYVRLRTRGVPDRPHGIKIYLMRADLDKFNCCTSSLEVLLIIGARMRIQFLNVNSKIFKSGSSFCMIGAPPGTRNDYINSLLSTYIVNKRFDYVQKITIKASLIQNECIVGRFKGPDLFPHLLEIDIILDIGFDPEISSKVYSADPNETNGVKYICFPRADQILRFFFPVDQKYRICRTLAIRFLEPIYKYQKRATPTKLTTLPDIIACLPELRVLTISGWNGKKQMYLKLWQGFPHLEQLTIERCPTLNAACFVSGNGNPNILANFQFLKNLKRLELIGLETMPGMTTKRGIGINILTRFGLKPFNLLTNIDSCPRIASSKRDTSAATMKSSNQPSSSEEEDNDETNEARVVTGFSTAGISLPSDSKCLGQDMRLEKMIQITEHCEKETGEGKNATEAAAKSLSLCFTACIWKYLRLVCRNISVK</sequence>
<feature type="region of interest" description="Disordered" evidence="1">
    <location>
        <begin position="558"/>
        <end position="586"/>
    </location>
</feature>
<evidence type="ECO:0000259" key="2">
    <source>
        <dbReference type="Pfam" id="PF00646"/>
    </source>
</evidence>
<protein>
    <recommendedName>
        <fullName evidence="2">F-box domain-containing protein</fullName>
    </recommendedName>
</protein>
<feature type="domain" description="F-box" evidence="2">
    <location>
        <begin position="17"/>
        <end position="47"/>
    </location>
</feature>
<comment type="caution">
    <text evidence="3">The sequence shown here is derived from an EMBL/GenBank/DDBJ whole genome shotgun (WGS) entry which is preliminary data.</text>
</comment>
<dbReference type="SUPFAM" id="SSF52047">
    <property type="entry name" value="RNI-like"/>
    <property type="match status" value="1"/>
</dbReference>
<reference evidence="3 4" key="1">
    <citation type="submission" date="2024-08" db="EMBL/GenBank/DDBJ databases">
        <authorList>
            <person name="Cucini C."/>
            <person name="Frati F."/>
        </authorList>
    </citation>
    <scope>NUCLEOTIDE SEQUENCE [LARGE SCALE GENOMIC DNA]</scope>
</reference>